<proteinExistence type="predicted"/>
<accession>X1CXL4</accession>
<dbReference type="EMBL" id="BART01032652">
    <property type="protein sequence ID" value="GAH13246.1"/>
    <property type="molecule type" value="Genomic_DNA"/>
</dbReference>
<sequence>MNKRDFIEDIIARILTAWDKPHPTDLLIYINHVDKDSRKKPPTVNVIERIS</sequence>
<organism evidence="1">
    <name type="scientific">marine sediment metagenome</name>
    <dbReference type="NCBI Taxonomy" id="412755"/>
    <lineage>
        <taxon>unclassified sequences</taxon>
        <taxon>metagenomes</taxon>
        <taxon>ecological metagenomes</taxon>
    </lineage>
</organism>
<name>X1CXL4_9ZZZZ</name>
<protein>
    <submittedName>
        <fullName evidence="1">Uncharacterized protein</fullName>
    </submittedName>
</protein>
<gene>
    <name evidence="1" type="ORF">S01H4_56362</name>
</gene>
<reference evidence="1" key="1">
    <citation type="journal article" date="2014" name="Front. Microbiol.">
        <title>High frequency of phylogenetically diverse reductive dehalogenase-homologous genes in deep subseafloor sedimentary metagenomes.</title>
        <authorList>
            <person name="Kawai M."/>
            <person name="Futagami T."/>
            <person name="Toyoda A."/>
            <person name="Takaki Y."/>
            <person name="Nishi S."/>
            <person name="Hori S."/>
            <person name="Arai W."/>
            <person name="Tsubouchi T."/>
            <person name="Morono Y."/>
            <person name="Uchiyama I."/>
            <person name="Ito T."/>
            <person name="Fujiyama A."/>
            <person name="Inagaki F."/>
            <person name="Takami H."/>
        </authorList>
    </citation>
    <scope>NUCLEOTIDE SEQUENCE</scope>
    <source>
        <strain evidence="1">Expedition CK06-06</strain>
    </source>
</reference>
<evidence type="ECO:0000313" key="1">
    <source>
        <dbReference type="EMBL" id="GAH13246.1"/>
    </source>
</evidence>
<dbReference type="AlphaFoldDB" id="X1CXL4"/>
<comment type="caution">
    <text evidence="1">The sequence shown here is derived from an EMBL/GenBank/DDBJ whole genome shotgun (WGS) entry which is preliminary data.</text>
</comment>